<feature type="signal peptide" evidence="1">
    <location>
        <begin position="1"/>
        <end position="32"/>
    </location>
</feature>
<evidence type="ECO:0000256" key="1">
    <source>
        <dbReference type="SAM" id="SignalP"/>
    </source>
</evidence>
<dbReference type="Proteomes" id="UP000582646">
    <property type="component" value="Unassembled WGS sequence"/>
</dbReference>
<gene>
    <name evidence="2" type="ORF">HF999_15770</name>
</gene>
<name>A0A846X7U7_9ACTN</name>
<organism evidence="2 3">
    <name type="scientific">Tsukamurella spumae</name>
    <dbReference type="NCBI Taxonomy" id="44753"/>
    <lineage>
        <taxon>Bacteria</taxon>
        <taxon>Bacillati</taxon>
        <taxon>Actinomycetota</taxon>
        <taxon>Actinomycetes</taxon>
        <taxon>Mycobacteriales</taxon>
        <taxon>Tsukamurellaceae</taxon>
        <taxon>Tsukamurella</taxon>
    </lineage>
</organism>
<protein>
    <recommendedName>
        <fullName evidence="4">Alkaline proteinase inhibitor/ Outer membrane lipoprotein Omp19 domain-containing protein</fullName>
    </recommendedName>
</protein>
<keyword evidence="1" id="KW-0732">Signal</keyword>
<comment type="caution">
    <text evidence="2">The sequence shown here is derived from an EMBL/GenBank/DDBJ whole genome shotgun (WGS) entry which is preliminary data.</text>
</comment>
<dbReference type="InterPro" id="IPR006311">
    <property type="entry name" value="TAT_signal"/>
</dbReference>
<sequence>MSLSRGRTARTTLAAAVVAAAVSASLPAAASAAPVPANLVGNWKGDVTWPTGSHAVTLTITSSRPVRGHINVPGYCAGEWREVDRNAETVRVGFTRTSGIGCGTQNVWRLAFPREQGYIYGVSLTSRNDYIALSKAS</sequence>
<dbReference type="RefSeq" id="WP_168546813.1">
    <property type="nucleotide sequence ID" value="NZ_BAAAKS010000012.1"/>
</dbReference>
<proteinExistence type="predicted"/>
<keyword evidence="3" id="KW-1185">Reference proteome</keyword>
<dbReference type="PROSITE" id="PS51318">
    <property type="entry name" value="TAT"/>
    <property type="match status" value="1"/>
</dbReference>
<reference evidence="2 3" key="1">
    <citation type="submission" date="2020-04" db="EMBL/GenBank/DDBJ databases">
        <title>MicrobeNet Type strains.</title>
        <authorList>
            <person name="Nicholson A.C."/>
        </authorList>
    </citation>
    <scope>NUCLEOTIDE SEQUENCE [LARGE SCALE GENOMIC DNA]</scope>
    <source>
        <strain evidence="2 3">DSM 44113</strain>
    </source>
</reference>
<evidence type="ECO:0000313" key="2">
    <source>
        <dbReference type="EMBL" id="NKY19820.1"/>
    </source>
</evidence>
<dbReference type="EMBL" id="JAAXOQ010000022">
    <property type="protein sequence ID" value="NKY19820.1"/>
    <property type="molecule type" value="Genomic_DNA"/>
</dbReference>
<dbReference type="AlphaFoldDB" id="A0A846X7U7"/>
<feature type="chain" id="PRO_5032361299" description="Alkaline proteinase inhibitor/ Outer membrane lipoprotein Omp19 domain-containing protein" evidence="1">
    <location>
        <begin position="33"/>
        <end position="137"/>
    </location>
</feature>
<evidence type="ECO:0000313" key="3">
    <source>
        <dbReference type="Proteomes" id="UP000582646"/>
    </source>
</evidence>
<evidence type="ECO:0008006" key="4">
    <source>
        <dbReference type="Google" id="ProtNLM"/>
    </source>
</evidence>
<accession>A0A846X7U7</accession>